<keyword evidence="3" id="KW-1185">Reference proteome</keyword>
<dbReference type="EMBL" id="AVOT02024561">
    <property type="protein sequence ID" value="MBW0515305.1"/>
    <property type="molecule type" value="Genomic_DNA"/>
</dbReference>
<protein>
    <submittedName>
        <fullName evidence="2">Uncharacterized protein</fullName>
    </submittedName>
</protein>
<gene>
    <name evidence="2" type="ORF">O181_055020</name>
</gene>
<feature type="region of interest" description="Disordered" evidence="1">
    <location>
        <begin position="1"/>
        <end position="27"/>
    </location>
</feature>
<dbReference type="AlphaFoldDB" id="A0A9Q3HUW0"/>
<sequence length="558" mass="62209">MSAPFLSDNHRFSSSSTPRTISPSSSHLSNEAWNLRQLPNQHLAAHLVPPLRPFSISRSSSDNSLRGHPSFKQSSYRFDLATKQFGSLPPSKDFAKRFDSKPSTFYLQTPNLTKTADMSYRSSSPMPLSNSSLRKSSSGVFVPVNHDLNHLAHRNLPANNRHSLPYPLTLDKPSNRLAEPLNLLGSVPQNFAFSSRVEPTHDASRVVTGILQSALPPSSRPVTVEKPLPRFMSIDELAWRHKLALQKFQTNTKLPIIPDKPSSKQINRKTAPIQHPPQMNKASKVAALTQPHEPEKDVTTVIPLETKKNLKSQKSSNLSKRKSFLAGLLNLKQTSIKKDENSTGDSTLKKLFTKSTLPAKVPDDESDEDVPLAQLRSKAKPRDPSSRHSTFIPNEAVKTFETGQFYQTTVPRSSSFPQRHPSASPSTHHTLGTQPRSPATHNHRKGIFPTAPFAAIEEDPQEKHLKYRDAAYVQPRFLTKKDLQEKTPRSINIDSPLSRFPSNAHQPAPRPAILDQEARALASSKRHTANFSMYPSNQINRQQLASRRPMSSHGTTTC</sequence>
<feature type="region of interest" description="Disordered" evidence="1">
    <location>
        <begin position="410"/>
        <end position="446"/>
    </location>
</feature>
<accession>A0A9Q3HUW0</accession>
<feature type="region of interest" description="Disordered" evidence="1">
    <location>
        <begin position="522"/>
        <end position="558"/>
    </location>
</feature>
<name>A0A9Q3HUW0_9BASI</name>
<feature type="region of interest" description="Disordered" evidence="1">
    <location>
        <begin position="484"/>
        <end position="509"/>
    </location>
</feature>
<dbReference type="Proteomes" id="UP000765509">
    <property type="component" value="Unassembled WGS sequence"/>
</dbReference>
<evidence type="ECO:0000256" key="1">
    <source>
        <dbReference type="SAM" id="MobiDB-lite"/>
    </source>
</evidence>
<evidence type="ECO:0000313" key="3">
    <source>
        <dbReference type="Proteomes" id="UP000765509"/>
    </source>
</evidence>
<feature type="region of interest" description="Disordered" evidence="1">
    <location>
        <begin position="358"/>
        <end position="394"/>
    </location>
</feature>
<organism evidence="2 3">
    <name type="scientific">Austropuccinia psidii MF-1</name>
    <dbReference type="NCBI Taxonomy" id="1389203"/>
    <lineage>
        <taxon>Eukaryota</taxon>
        <taxon>Fungi</taxon>
        <taxon>Dikarya</taxon>
        <taxon>Basidiomycota</taxon>
        <taxon>Pucciniomycotina</taxon>
        <taxon>Pucciniomycetes</taxon>
        <taxon>Pucciniales</taxon>
        <taxon>Sphaerophragmiaceae</taxon>
        <taxon>Austropuccinia</taxon>
    </lineage>
</organism>
<comment type="caution">
    <text evidence="2">The sequence shown here is derived from an EMBL/GenBank/DDBJ whole genome shotgun (WGS) entry which is preliminary data.</text>
</comment>
<feature type="compositionally biased region" description="Polar residues" evidence="1">
    <location>
        <begin position="489"/>
        <end position="505"/>
    </location>
</feature>
<feature type="compositionally biased region" description="Polar residues" evidence="1">
    <location>
        <begin position="529"/>
        <end position="545"/>
    </location>
</feature>
<proteinExistence type="predicted"/>
<feature type="compositionally biased region" description="Low complexity" evidence="1">
    <location>
        <begin position="13"/>
        <end position="26"/>
    </location>
</feature>
<reference evidence="2" key="1">
    <citation type="submission" date="2021-03" db="EMBL/GenBank/DDBJ databases">
        <title>Draft genome sequence of rust myrtle Austropuccinia psidii MF-1, a brazilian biotype.</title>
        <authorList>
            <person name="Quecine M.C."/>
            <person name="Pachon D.M.R."/>
            <person name="Bonatelli M.L."/>
            <person name="Correr F.H."/>
            <person name="Franceschini L.M."/>
            <person name="Leite T.F."/>
            <person name="Margarido G.R.A."/>
            <person name="Almeida C.A."/>
            <person name="Ferrarezi J.A."/>
            <person name="Labate C.A."/>
        </authorList>
    </citation>
    <scope>NUCLEOTIDE SEQUENCE</scope>
    <source>
        <strain evidence="2">MF-1</strain>
    </source>
</reference>
<feature type="compositionally biased region" description="Polar residues" evidence="1">
    <location>
        <begin position="410"/>
        <end position="440"/>
    </location>
</feature>
<evidence type="ECO:0000313" key="2">
    <source>
        <dbReference type="EMBL" id="MBW0515305.1"/>
    </source>
</evidence>
<dbReference type="OrthoDB" id="2502557at2759"/>